<keyword evidence="3" id="KW-1185">Reference proteome</keyword>
<dbReference type="Proteomes" id="UP001596353">
    <property type="component" value="Unassembled WGS sequence"/>
</dbReference>
<organism evidence="2 3">
    <name type="scientific">Sulfitobacter porphyrae</name>
    <dbReference type="NCBI Taxonomy" id="1246864"/>
    <lineage>
        <taxon>Bacteria</taxon>
        <taxon>Pseudomonadati</taxon>
        <taxon>Pseudomonadota</taxon>
        <taxon>Alphaproteobacteria</taxon>
        <taxon>Rhodobacterales</taxon>
        <taxon>Roseobacteraceae</taxon>
        <taxon>Sulfitobacter</taxon>
    </lineage>
</organism>
<evidence type="ECO:0000313" key="2">
    <source>
        <dbReference type="EMBL" id="MFC6760407.1"/>
    </source>
</evidence>
<keyword evidence="1" id="KW-1133">Transmembrane helix</keyword>
<evidence type="ECO:0000256" key="1">
    <source>
        <dbReference type="SAM" id="Phobius"/>
    </source>
</evidence>
<protein>
    <recommendedName>
        <fullName evidence="4">AI-2E family transporter</fullName>
    </recommendedName>
</protein>
<keyword evidence="1" id="KW-0812">Transmembrane</keyword>
<accession>A0ABW2B5G2</accession>
<proteinExistence type="predicted"/>
<keyword evidence="1" id="KW-0472">Membrane</keyword>
<sequence>MDNLTSIRRSLQFLVLVALFGTCYFARDLILPIMLGFLLALTLSPLVRGFTAPGFPMRFRARCWYR</sequence>
<comment type="caution">
    <text evidence="2">The sequence shown here is derived from an EMBL/GenBank/DDBJ whole genome shotgun (WGS) entry which is preliminary data.</text>
</comment>
<evidence type="ECO:0000313" key="3">
    <source>
        <dbReference type="Proteomes" id="UP001596353"/>
    </source>
</evidence>
<reference evidence="3" key="1">
    <citation type="journal article" date="2019" name="Int. J. Syst. Evol. Microbiol.">
        <title>The Global Catalogue of Microorganisms (GCM) 10K type strain sequencing project: providing services to taxonomists for standard genome sequencing and annotation.</title>
        <authorList>
            <consortium name="The Broad Institute Genomics Platform"/>
            <consortium name="The Broad Institute Genome Sequencing Center for Infectious Disease"/>
            <person name="Wu L."/>
            <person name="Ma J."/>
        </authorList>
    </citation>
    <scope>NUCLEOTIDE SEQUENCE [LARGE SCALE GENOMIC DNA]</scope>
    <source>
        <strain evidence="3">CCUG 66188</strain>
    </source>
</reference>
<evidence type="ECO:0008006" key="4">
    <source>
        <dbReference type="Google" id="ProtNLM"/>
    </source>
</evidence>
<dbReference type="EMBL" id="JBHSWG010000001">
    <property type="protein sequence ID" value="MFC6760407.1"/>
    <property type="molecule type" value="Genomic_DNA"/>
</dbReference>
<gene>
    <name evidence="2" type="ORF">ACFQFQ_14390</name>
</gene>
<feature type="transmembrane region" description="Helical" evidence="1">
    <location>
        <begin position="35"/>
        <end position="56"/>
    </location>
</feature>
<name>A0ABW2B5G2_9RHOB</name>